<dbReference type="AlphaFoldDB" id="A0A6M0SQP2"/>
<reference evidence="1 2" key="1">
    <citation type="submission" date="2019-02" db="EMBL/GenBank/DDBJ databases">
        <title>Genome sequencing of Clostridium botulinum clinical isolates.</title>
        <authorList>
            <person name="Brunt J."/>
            <person name="Van Vliet A.H.M."/>
            <person name="Stringer S.C."/>
            <person name="Grant K.A."/>
            <person name="Carter A.C."/>
            <person name="Peck M.W."/>
        </authorList>
    </citation>
    <scope>NUCLEOTIDE SEQUENCE [LARGE SCALE GENOMIC DNA]</scope>
    <source>
        <strain evidence="1 2">H113700579</strain>
    </source>
</reference>
<proteinExistence type="predicted"/>
<dbReference type="EMBL" id="SGKU01000021">
    <property type="protein sequence ID" value="NFA42704.1"/>
    <property type="molecule type" value="Genomic_DNA"/>
</dbReference>
<gene>
    <name evidence="1" type="ORF">EXM65_08995</name>
</gene>
<name>A0A6M0SQP2_CLOBO</name>
<organism evidence="1 2">
    <name type="scientific">Clostridium botulinum</name>
    <dbReference type="NCBI Taxonomy" id="1491"/>
    <lineage>
        <taxon>Bacteria</taxon>
        <taxon>Bacillati</taxon>
        <taxon>Bacillota</taxon>
        <taxon>Clostridia</taxon>
        <taxon>Eubacteriales</taxon>
        <taxon>Clostridiaceae</taxon>
        <taxon>Clostridium</taxon>
    </lineage>
</organism>
<dbReference type="SUPFAM" id="SSF56563">
    <property type="entry name" value="Major capsid protein gp5"/>
    <property type="match status" value="1"/>
</dbReference>
<dbReference type="Pfam" id="PF25209">
    <property type="entry name" value="Phage_capsid_4"/>
    <property type="match status" value="1"/>
</dbReference>
<evidence type="ECO:0000313" key="2">
    <source>
        <dbReference type="Proteomes" id="UP000472355"/>
    </source>
</evidence>
<comment type="caution">
    <text evidence="1">The sequence shown here is derived from an EMBL/GenBank/DDBJ whole genome shotgun (WGS) entry which is preliminary data.</text>
</comment>
<dbReference type="NCBIfam" id="TIGR04387">
    <property type="entry name" value="capsid_maj_N4"/>
    <property type="match status" value="1"/>
</dbReference>
<accession>A0A6M0SQP2</accession>
<dbReference type="Proteomes" id="UP000472355">
    <property type="component" value="Unassembled WGS sequence"/>
</dbReference>
<evidence type="ECO:0000313" key="1">
    <source>
        <dbReference type="EMBL" id="NFA42704.1"/>
    </source>
</evidence>
<protein>
    <submittedName>
        <fullName evidence="1">N4-gp56 family major capsid protein</fullName>
    </submittedName>
</protein>
<sequence length="277" mass="29024">MAVTTLSNLIDPEVMADAISAELGAAIKFSPLAITDTTLTASAGSTITIPKFAYIGDAEDIAEGAEISVATLTASTSQATVKKAGKGVELTDEALLAGYGDPEGEAKDQLKKSIAQKVDNDCITALNSIPDAMTVDKSTGVLTPASISESLVKFGEAIDEDMVLMIAPAQLAQLRTSPEFIRASELGDNVLMTGVIGSIYGCQIIVSNKIKVATDKFTNFIVKPGAFTIYMKKDVQTEAARNITKKTTTITADEHYVVALSNESKAIKLITKATPAA</sequence>